<accession>A0A6N3EH05</accession>
<sequence>MRKNKQGMSVGVVSLIMIFVVFLLVSLAVLSLTTASANARMADKSLAMQSAYYEADARAQETLAQVGGVLRSGGADPGALEALGRGVVYDPETGVIAFDTKVSSTATLKSELRVEGNSVLVTRWQTVTDGEWQTDSDTKNLWKGGAS</sequence>
<reference evidence="1" key="1">
    <citation type="submission" date="2019-11" db="EMBL/GenBank/DDBJ databases">
        <authorList>
            <person name="Feng L."/>
        </authorList>
    </citation>
    <scope>NUCLEOTIDE SEQUENCE</scope>
    <source>
        <strain evidence="1">ElimosumLFYP34</strain>
    </source>
</reference>
<dbReference type="EMBL" id="CACRTR010000011">
    <property type="protein sequence ID" value="VYU40122.1"/>
    <property type="molecule type" value="Genomic_DNA"/>
</dbReference>
<organism evidence="1">
    <name type="scientific">Eubacterium limosum</name>
    <dbReference type="NCBI Taxonomy" id="1736"/>
    <lineage>
        <taxon>Bacteria</taxon>
        <taxon>Bacillati</taxon>
        <taxon>Bacillota</taxon>
        <taxon>Clostridia</taxon>
        <taxon>Eubacteriales</taxon>
        <taxon>Eubacteriaceae</taxon>
        <taxon>Eubacterium</taxon>
    </lineage>
</organism>
<gene>
    <name evidence="1" type="ORF">ELLFYP34_03481</name>
</gene>
<dbReference type="AlphaFoldDB" id="A0A6N3EH05"/>
<evidence type="ECO:0008006" key="2">
    <source>
        <dbReference type="Google" id="ProtNLM"/>
    </source>
</evidence>
<name>A0A6N3EH05_EUBLI</name>
<proteinExistence type="predicted"/>
<evidence type="ECO:0000313" key="1">
    <source>
        <dbReference type="EMBL" id="VYU40122.1"/>
    </source>
</evidence>
<protein>
    <recommendedName>
        <fullName evidence="2">Type 4 fimbrial biogenesis protein PilX N-terminal domain-containing protein</fullName>
    </recommendedName>
</protein>